<feature type="domain" description="LiaI-LiaF-like transmembrane region" evidence="2">
    <location>
        <begin position="1"/>
        <end position="42"/>
    </location>
</feature>
<accession>A0A2M6YC92</accession>
<feature type="transmembrane region" description="Helical" evidence="1">
    <location>
        <begin position="30"/>
        <end position="48"/>
    </location>
</feature>
<gene>
    <name evidence="3" type="ORF">COT12_01700</name>
</gene>
<organism evidence="3 4">
    <name type="scientific">Candidatus Berkelbacteria bacterium CG08_land_8_20_14_0_20_39_8</name>
    <dbReference type="NCBI Taxonomy" id="1974511"/>
    <lineage>
        <taxon>Bacteria</taxon>
        <taxon>Candidatus Berkelbacteria</taxon>
    </lineage>
</organism>
<dbReference type="Proteomes" id="UP000229896">
    <property type="component" value="Unassembled WGS sequence"/>
</dbReference>
<dbReference type="AlphaFoldDB" id="A0A2M6YC92"/>
<keyword evidence="1" id="KW-0472">Membrane</keyword>
<name>A0A2M6YC92_9BACT</name>
<evidence type="ECO:0000256" key="1">
    <source>
        <dbReference type="SAM" id="Phobius"/>
    </source>
</evidence>
<dbReference type="Pfam" id="PF18917">
    <property type="entry name" value="LiaI-LiaF-like_TM1"/>
    <property type="match status" value="1"/>
</dbReference>
<comment type="caution">
    <text evidence="3">The sequence shown here is derived from an EMBL/GenBank/DDBJ whole genome shotgun (WGS) entry which is preliminary data.</text>
</comment>
<dbReference type="EMBL" id="PEXI01000053">
    <property type="protein sequence ID" value="PIU24309.1"/>
    <property type="molecule type" value="Genomic_DNA"/>
</dbReference>
<proteinExistence type="predicted"/>
<reference evidence="4" key="1">
    <citation type="submission" date="2017-09" db="EMBL/GenBank/DDBJ databases">
        <title>Depth-based differentiation of microbial function through sediment-hosted aquifers and enrichment of novel symbionts in the deep terrestrial subsurface.</title>
        <authorList>
            <person name="Probst A.J."/>
            <person name="Ladd B."/>
            <person name="Jarett J.K."/>
            <person name="Geller-Mcgrath D.E."/>
            <person name="Sieber C.M.K."/>
            <person name="Emerson J.B."/>
            <person name="Anantharaman K."/>
            <person name="Thomas B.C."/>
            <person name="Malmstrom R."/>
            <person name="Stieglmeier M."/>
            <person name="Klingl A."/>
            <person name="Woyke T."/>
            <person name="Ryan C.M."/>
            <person name="Banfield J.F."/>
        </authorList>
    </citation>
    <scope>NUCLEOTIDE SEQUENCE [LARGE SCALE GENOMIC DNA]</scope>
</reference>
<evidence type="ECO:0000313" key="4">
    <source>
        <dbReference type="Proteomes" id="UP000229896"/>
    </source>
</evidence>
<protein>
    <recommendedName>
        <fullName evidence="2">LiaI-LiaF-like transmembrane region domain-containing protein</fullName>
    </recommendedName>
</protein>
<dbReference type="InterPro" id="IPR043726">
    <property type="entry name" value="LiaI-LiaF-like_TM1"/>
</dbReference>
<keyword evidence="1" id="KW-0812">Transmembrane</keyword>
<keyword evidence="1" id="KW-1133">Transmembrane helix</keyword>
<sequence>MFIGLGVLLVGIIFLLQNLGYIGGNVWQIIWPAIIIIAGLLIVFKPKFRSGIFDGKNKK</sequence>
<evidence type="ECO:0000313" key="3">
    <source>
        <dbReference type="EMBL" id="PIU24309.1"/>
    </source>
</evidence>
<evidence type="ECO:0000259" key="2">
    <source>
        <dbReference type="Pfam" id="PF18917"/>
    </source>
</evidence>